<proteinExistence type="predicted"/>
<name>A0A343LE96_9CAUD</name>
<accession>A0A343LE96</accession>
<keyword evidence="3" id="KW-1185">Reference proteome</keyword>
<reference evidence="2 3" key="1">
    <citation type="journal article" date="2018" name="Sci. Rep.">
        <title>Characterization of LE3 and LE4, the only lytic phages known to infect the spirochete Leptospira.</title>
        <authorList>
            <person name="Schiettekatte O."/>
            <person name="Vincent A.T."/>
            <person name="Malosse C."/>
            <person name="Lechat P."/>
            <person name="Chamot-Rooke J."/>
            <person name="Veyrier F.J."/>
            <person name="Picardeau M."/>
            <person name="Bourhy P."/>
        </authorList>
    </citation>
    <scope>NUCLEOTIDE SEQUENCE [LARGE SCALE GENOMIC DNA]</scope>
</reference>
<evidence type="ECO:0000256" key="1">
    <source>
        <dbReference type="SAM" id="Phobius"/>
    </source>
</evidence>
<protein>
    <submittedName>
        <fullName evidence="2">Uncharacterized protein</fullName>
    </submittedName>
</protein>
<dbReference type="Proteomes" id="UP000259602">
    <property type="component" value="Segment"/>
</dbReference>
<keyword evidence="1" id="KW-0472">Membrane</keyword>
<dbReference type="KEGG" id="vg:55605535"/>
<feature type="transmembrane region" description="Helical" evidence="1">
    <location>
        <begin position="21"/>
        <end position="40"/>
    </location>
</feature>
<evidence type="ECO:0000313" key="2">
    <source>
        <dbReference type="EMBL" id="ATN95006.1"/>
    </source>
</evidence>
<organism evidence="2 3">
    <name type="scientific">Leptospira phage LE3</name>
    <dbReference type="NCBI Taxonomy" id="2041382"/>
    <lineage>
        <taxon>Viruses</taxon>
        <taxon>Duplodnaviria</taxon>
        <taxon>Heunggongvirae</taxon>
        <taxon>Uroviricota</taxon>
        <taxon>Caudoviricetes</taxon>
        <taxon>Nylescharonvirus</taxon>
        <taxon>Nylescharonvirus LE3</taxon>
    </lineage>
</organism>
<dbReference type="GeneID" id="55605535"/>
<dbReference type="RefSeq" id="YP_009835463.1">
    <property type="nucleotide sequence ID" value="NC_048678.1"/>
</dbReference>
<keyword evidence="1" id="KW-0812">Transmembrane</keyword>
<evidence type="ECO:0000313" key="3">
    <source>
        <dbReference type="Proteomes" id="UP000259602"/>
    </source>
</evidence>
<sequence length="94" mass="11050">MSKKERNEAIEKAKRKVMSDPWIVCIVCGTIANLTPSHLLKIRARNNKPDDPKYIVPKCVKCHTAYELLNPEARMEFWKDKHRNDIVELMKEIM</sequence>
<keyword evidence="1" id="KW-1133">Transmembrane helix</keyword>
<dbReference type="EMBL" id="MF974396">
    <property type="protein sequence ID" value="ATN95006.1"/>
    <property type="molecule type" value="Genomic_DNA"/>
</dbReference>